<dbReference type="SUPFAM" id="SSF56672">
    <property type="entry name" value="DNA/RNA polymerases"/>
    <property type="match status" value="1"/>
</dbReference>
<keyword evidence="4" id="KW-1185">Reference proteome</keyword>
<dbReference type="Gene3D" id="3.30.70.270">
    <property type="match status" value="2"/>
</dbReference>
<reference evidence="3" key="4">
    <citation type="submission" date="2019-03" db="UniProtKB">
        <authorList>
            <consortium name="EnsemblPlants"/>
        </authorList>
    </citation>
    <scope>IDENTIFICATION</scope>
</reference>
<dbReference type="EnsemblPlants" id="AET3Gv20703700.3">
    <property type="protein sequence ID" value="AET3Gv20703700.3"/>
    <property type="gene ID" value="AET3Gv20703700"/>
</dbReference>
<dbReference type="PANTHER" id="PTHR37984:SF5">
    <property type="entry name" value="PROTEIN NYNRIN-LIKE"/>
    <property type="match status" value="1"/>
</dbReference>
<protein>
    <recommendedName>
        <fullName evidence="2">Reverse transcriptase/retrotransposon-derived protein RNase H-like domain-containing protein</fullName>
    </recommendedName>
</protein>
<dbReference type="PANTHER" id="PTHR37984">
    <property type="entry name" value="PROTEIN CBG26694"/>
    <property type="match status" value="1"/>
</dbReference>
<dbReference type="AlphaFoldDB" id="A0A453FKD9"/>
<feature type="domain" description="Reverse transcriptase/retrotransposon-derived protein RNase H-like" evidence="2">
    <location>
        <begin position="104"/>
        <end position="198"/>
    </location>
</feature>
<sequence length="341" mass="37845">DLETHLKHLRLVLGILCENKFYAKLTKCSFAKDSIDYLGHVISGHGVATEPDKTAVMQQWPRPANVTELRGFLGLTGYYRKFVKNCGIIAKPLTELLTKKGFVWSEQATVAFNMLKQAMESTPVLALPNFQLPFVVETDACDTGIGAVLVQQGHPVAYMSKALGVKNSKLSIYEKEFMAVIMAIDKWRCYLQRGPFTILTDHQSLCSLTDQHLTTELQKKAMSKLLGLQFTIKYRKGSENNAADSLSRVAHLLQLDALSICRPDWAQAILNSYEADPEAMDLLAQLAVKSPDSRGYSLDKGLIRYNGRLYIGNQLALQTKLISALHDSPVGGHSGIHATYQ</sequence>
<dbReference type="FunFam" id="3.30.70.270:FF:000020">
    <property type="entry name" value="Transposon Tf2-6 polyprotein-like Protein"/>
    <property type="match status" value="1"/>
</dbReference>
<dbReference type="Proteomes" id="UP000015105">
    <property type="component" value="Chromosome 3D"/>
</dbReference>
<reference evidence="3" key="3">
    <citation type="journal article" date="2017" name="Nature">
        <title>Genome sequence of the progenitor of the wheat D genome Aegilops tauschii.</title>
        <authorList>
            <person name="Luo M.C."/>
            <person name="Gu Y.Q."/>
            <person name="Puiu D."/>
            <person name="Wang H."/>
            <person name="Twardziok S.O."/>
            <person name="Deal K.R."/>
            <person name="Huo N."/>
            <person name="Zhu T."/>
            <person name="Wang L."/>
            <person name="Wang Y."/>
            <person name="McGuire P.E."/>
            <person name="Liu S."/>
            <person name="Long H."/>
            <person name="Ramasamy R.K."/>
            <person name="Rodriguez J.C."/>
            <person name="Van S.L."/>
            <person name="Yuan L."/>
            <person name="Wang Z."/>
            <person name="Xia Z."/>
            <person name="Xiao L."/>
            <person name="Anderson O.D."/>
            <person name="Ouyang S."/>
            <person name="Liang Y."/>
            <person name="Zimin A.V."/>
            <person name="Pertea G."/>
            <person name="Qi P."/>
            <person name="Bennetzen J.L."/>
            <person name="Dai X."/>
            <person name="Dawson M.W."/>
            <person name="Muller H.G."/>
            <person name="Kugler K."/>
            <person name="Rivarola-Duarte L."/>
            <person name="Spannagl M."/>
            <person name="Mayer K.F.X."/>
            <person name="Lu F.H."/>
            <person name="Bevan M.W."/>
            <person name="Leroy P."/>
            <person name="Li P."/>
            <person name="You F.M."/>
            <person name="Sun Q."/>
            <person name="Liu Z."/>
            <person name="Lyons E."/>
            <person name="Wicker T."/>
            <person name="Salzberg S.L."/>
            <person name="Devos K.M."/>
            <person name="Dvorak J."/>
        </authorList>
    </citation>
    <scope>NUCLEOTIDE SEQUENCE [LARGE SCALE GENOMIC DNA]</scope>
    <source>
        <strain evidence="3">cv. AL8/78</strain>
    </source>
</reference>
<reference evidence="4" key="1">
    <citation type="journal article" date="2014" name="Science">
        <title>Ancient hybridizations among the ancestral genomes of bread wheat.</title>
        <authorList>
            <consortium name="International Wheat Genome Sequencing Consortium,"/>
            <person name="Marcussen T."/>
            <person name="Sandve S.R."/>
            <person name="Heier L."/>
            <person name="Spannagl M."/>
            <person name="Pfeifer M."/>
            <person name="Jakobsen K.S."/>
            <person name="Wulff B.B."/>
            <person name="Steuernagel B."/>
            <person name="Mayer K.F."/>
            <person name="Olsen O.A."/>
        </authorList>
    </citation>
    <scope>NUCLEOTIDE SEQUENCE [LARGE SCALE GENOMIC DNA]</scope>
    <source>
        <strain evidence="4">cv. AL8/78</strain>
    </source>
</reference>
<evidence type="ECO:0000313" key="4">
    <source>
        <dbReference type="Proteomes" id="UP000015105"/>
    </source>
</evidence>
<dbReference type="CDD" id="cd09274">
    <property type="entry name" value="RNase_HI_RT_Ty3"/>
    <property type="match status" value="1"/>
</dbReference>
<proteinExistence type="predicted"/>
<dbReference type="Gramene" id="AET3Gv20703700.3">
    <property type="protein sequence ID" value="AET3Gv20703700.3"/>
    <property type="gene ID" value="AET3Gv20703700"/>
</dbReference>
<name>A0A453FKD9_AEGTS</name>
<evidence type="ECO:0000259" key="2">
    <source>
        <dbReference type="Pfam" id="PF17919"/>
    </source>
</evidence>
<dbReference type="InterPro" id="IPR043502">
    <property type="entry name" value="DNA/RNA_pol_sf"/>
</dbReference>
<dbReference type="STRING" id="200361.A0A453FKD9"/>
<reference evidence="3" key="5">
    <citation type="journal article" date="2021" name="G3 (Bethesda)">
        <title>Aegilops tauschii genome assembly Aet v5.0 features greater sequence contiguity and improved annotation.</title>
        <authorList>
            <person name="Wang L."/>
            <person name="Zhu T."/>
            <person name="Rodriguez J.C."/>
            <person name="Deal K.R."/>
            <person name="Dubcovsky J."/>
            <person name="McGuire P.E."/>
            <person name="Lux T."/>
            <person name="Spannagl M."/>
            <person name="Mayer K.F.X."/>
            <person name="Baldrich P."/>
            <person name="Meyers B.C."/>
            <person name="Huo N."/>
            <person name="Gu Y.Q."/>
            <person name="Zhou H."/>
            <person name="Devos K.M."/>
            <person name="Bennetzen J.L."/>
            <person name="Unver T."/>
            <person name="Budak H."/>
            <person name="Gulick P.J."/>
            <person name="Galiba G."/>
            <person name="Kalapos B."/>
            <person name="Nelson D.R."/>
            <person name="Li P."/>
            <person name="You F.M."/>
            <person name="Luo M.C."/>
            <person name="Dvorak J."/>
        </authorList>
    </citation>
    <scope>NUCLEOTIDE SEQUENCE [LARGE SCALE GENOMIC DNA]</scope>
    <source>
        <strain evidence="3">cv. AL8/78</strain>
    </source>
</reference>
<dbReference type="InterPro" id="IPR041577">
    <property type="entry name" value="RT_RNaseH_2"/>
</dbReference>
<dbReference type="InterPro" id="IPR043128">
    <property type="entry name" value="Rev_trsase/Diguanyl_cyclase"/>
</dbReference>
<accession>A0A453FKD9</accession>
<evidence type="ECO:0000256" key="1">
    <source>
        <dbReference type="ARBA" id="ARBA00023268"/>
    </source>
</evidence>
<dbReference type="Pfam" id="PF17919">
    <property type="entry name" value="RT_RNaseH_2"/>
    <property type="match status" value="1"/>
</dbReference>
<reference evidence="4" key="2">
    <citation type="journal article" date="2017" name="Nat. Plants">
        <title>The Aegilops tauschii genome reveals multiple impacts of transposons.</title>
        <authorList>
            <person name="Zhao G."/>
            <person name="Zou C."/>
            <person name="Li K."/>
            <person name="Wang K."/>
            <person name="Li T."/>
            <person name="Gao L."/>
            <person name="Zhang X."/>
            <person name="Wang H."/>
            <person name="Yang Z."/>
            <person name="Liu X."/>
            <person name="Jiang W."/>
            <person name="Mao L."/>
            <person name="Kong X."/>
            <person name="Jiao Y."/>
            <person name="Jia J."/>
        </authorList>
    </citation>
    <scope>NUCLEOTIDE SEQUENCE [LARGE SCALE GENOMIC DNA]</scope>
    <source>
        <strain evidence="4">cv. AL8/78</strain>
    </source>
</reference>
<organism evidence="3 4">
    <name type="scientific">Aegilops tauschii subsp. strangulata</name>
    <name type="common">Goatgrass</name>
    <dbReference type="NCBI Taxonomy" id="200361"/>
    <lineage>
        <taxon>Eukaryota</taxon>
        <taxon>Viridiplantae</taxon>
        <taxon>Streptophyta</taxon>
        <taxon>Embryophyta</taxon>
        <taxon>Tracheophyta</taxon>
        <taxon>Spermatophyta</taxon>
        <taxon>Magnoliopsida</taxon>
        <taxon>Liliopsida</taxon>
        <taxon>Poales</taxon>
        <taxon>Poaceae</taxon>
        <taxon>BOP clade</taxon>
        <taxon>Pooideae</taxon>
        <taxon>Triticodae</taxon>
        <taxon>Triticeae</taxon>
        <taxon>Triticinae</taxon>
        <taxon>Aegilops</taxon>
    </lineage>
</organism>
<evidence type="ECO:0000313" key="3">
    <source>
        <dbReference type="EnsemblPlants" id="AET3Gv20703700.3"/>
    </source>
</evidence>
<keyword evidence="1" id="KW-0511">Multifunctional enzyme</keyword>
<dbReference type="GO" id="GO:0003824">
    <property type="term" value="F:catalytic activity"/>
    <property type="evidence" value="ECO:0007669"/>
    <property type="project" value="UniProtKB-KW"/>
</dbReference>
<dbReference type="InterPro" id="IPR050951">
    <property type="entry name" value="Retrovirus_Pol_polyprotein"/>
</dbReference>